<dbReference type="InterPro" id="IPR016181">
    <property type="entry name" value="Acyl_CoA_acyltransferase"/>
</dbReference>
<keyword evidence="1" id="KW-0808">Transferase</keyword>
<evidence type="ECO:0000256" key="1">
    <source>
        <dbReference type="ARBA" id="ARBA00022679"/>
    </source>
</evidence>
<evidence type="ECO:0000313" key="4">
    <source>
        <dbReference type="EMBL" id="GAC82895.1"/>
    </source>
</evidence>
<keyword evidence="2" id="KW-0012">Acyltransferase</keyword>
<dbReference type="Proteomes" id="UP000035021">
    <property type="component" value="Unassembled WGS sequence"/>
</dbReference>
<dbReference type="Pfam" id="PF00583">
    <property type="entry name" value="Acetyltransf_1"/>
    <property type="match status" value="1"/>
</dbReference>
<dbReference type="Gene3D" id="3.40.630.30">
    <property type="match status" value="1"/>
</dbReference>
<accession>A0ABQ0IHJ3</accession>
<dbReference type="CDD" id="cd04301">
    <property type="entry name" value="NAT_SF"/>
    <property type="match status" value="1"/>
</dbReference>
<evidence type="ECO:0000259" key="3">
    <source>
        <dbReference type="PROSITE" id="PS51186"/>
    </source>
</evidence>
<dbReference type="InterPro" id="IPR000182">
    <property type="entry name" value="GNAT_dom"/>
</dbReference>
<dbReference type="InterPro" id="IPR050832">
    <property type="entry name" value="Bact_Acetyltransf"/>
</dbReference>
<protein>
    <submittedName>
        <fullName evidence="4">Acetyltransferase</fullName>
    </submittedName>
</protein>
<organism evidence="4 5">
    <name type="scientific">Gordonia paraffinivorans NBRC 108238</name>
    <dbReference type="NCBI Taxonomy" id="1223543"/>
    <lineage>
        <taxon>Bacteria</taxon>
        <taxon>Bacillati</taxon>
        <taxon>Actinomycetota</taxon>
        <taxon>Actinomycetes</taxon>
        <taxon>Mycobacteriales</taxon>
        <taxon>Gordoniaceae</taxon>
        <taxon>Gordonia</taxon>
    </lineage>
</organism>
<gene>
    <name evidence="4" type="ORF">GP2_006_00500</name>
</gene>
<dbReference type="RefSeq" id="WP_006899131.1">
    <property type="nucleotide sequence ID" value="NZ_BAOQ01000006.1"/>
</dbReference>
<dbReference type="PANTHER" id="PTHR43877">
    <property type="entry name" value="AMINOALKYLPHOSPHONATE N-ACETYLTRANSFERASE-RELATED-RELATED"/>
    <property type="match status" value="1"/>
</dbReference>
<dbReference type="SUPFAM" id="SSF55729">
    <property type="entry name" value="Acyl-CoA N-acyltransferases (Nat)"/>
    <property type="match status" value="1"/>
</dbReference>
<comment type="caution">
    <text evidence="4">The sequence shown here is derived from an EMBL/GenBank/DDBJ whole genome shotgun (WGS) entry which is preliminary data.</text>
</comment>
<sequence>MTTTHPPVMVETVTDPDLAAPVAEVAGATFPLACPPHSDPGDIAAFIAANLGEKNFRAHIADPDADVLVAREGTDGPIIGYALVLHAEPTHPDVAAVVTQRPVSEISKMYVAPEHHSRPGHTPSHVLMRAAVDRARERDSVLAWLGVNQLNVRAQRFYVKMGFTRAGVKTFTFGDSVEHDYVYTLPL</sequence>
<name>A0ABQ0IHJ3_9ACTN</name>
<keyword evidence="5" id="KW-1185">Reference proteome</keyword>
<evidence type="ECO:0000256" key="2">
    <source>
        <dbReference type="ARBA" id="ARBA00023315"/>
    </source>
</evidence>
<dbReference type="EMBL" id="BAOQ01000006">
    <property type="protein sequence ID" value="GAC82895.1"/>
    <property type="molecule type" value="Genomic_DNA"/>
</dbReference>
<evidence type="ECO:0000313" key="5">
    <source>
        <dbReference type="Proteomes" id="UP000035021"/>
    </source>
</evidence>
<dbReference type="PROSITE" id="PS51186">
    <property type="entry name" value="GNAT"/>
    <property type="match status" value="1"/>
</dbReference>
<reference evidence="4 5" key="1">
    <citation type="submission" date="2013-02" db="EMBL/GenBank/DDBJ databases">
        <title>Whole genome shotgun sequence of Gordonia paraffinivorans NBRC 108238.</title>
        <authorList>
            <person name="Isaki-Nakamura S."/>
            <person name="Hosoyama A."/>
            <person name="Tsuchikane K."/>
            <person name="Ando Y."/>
            <person name="Baba S."/>
            <person name="Ohji S."/>
            <person name="Hamada M."/>
            <person name="Tamura T."/>
            <person name="Yamazoe A."/>
            <person name="Yamazaki S."/>
            <person name="Fujita N."/>
        </authorList>
    </citation>
    <scope>NUCLEOTIDE SEQUENCE [LARGE SCALE GENOMIC DNA]</scope>
    <source>
        <strain evidence="4 5">NBRC 108238</strain>
    </source>
</reference>
<feature type="domain" description="N-acetyltransferase" evidence="3">
    <location>
        <begin position="8"/>
        <end position="187"/>
    </location>
</feature>
<proteinExistence type="predicted"/>